<evidence type="ECO:0000256" key="1">
    <source>
        <dbReference type="ARBA" id="ARBA00005234"/>
    </source>
</evidence>
<feature type="domain" description="Ubiquitin-like protease family profile" evidence="5">
    <location>
        <begin position="22"/>
        <end position="191"/>
    </location>
</feature>
<dbReference type="PANTHER" id="PTHR12606">
    <property type="entry name" value="SENTRIN/SUMO-SPECIFIC PROTEASE"/>
    <property type="match status" value="1"/>
</dbReference>
<keyword evidence="4" id="KW-0788">Thiol protease</keyword>
<dbReference type="AlphaFoldDB" id="A0A0H5QHZ0"/>
<evidence type="ECO:0000256" key="2">
    <source>
        <dbReference type="ARBA" id="ARBA00022670"/>
    </source>
</evidence>
<evidence type="ECO:0000259" key="5">
    <source>
        <dbReference type="PROSITE" id="PS50600"/>
    </source>
</evidence>
<protein>
    <recommendedName>
        <fullName evidence="5">Ubiquitin-like protease family profile domain-containing protein</fullName>
    </recommendedName>
</protein>
<organism evidence="6">
    <name type="scientific">Spongospora subterranea</name>
    <dbReference type="NCBI Taxonomy" id="70186"/>
    <lineage>
        <taxon>Eukaryota</taxon>
        <taxon>Sar</taxon>
        <taxon>Rhizaria</taxon>
        <taxon>Endomyxa</taxon>
        <taxon>Phytomyxea</taxon>
        <taxon>Plasmodiophorida</taxon>
        <taxon>Plasmodiophoridae</taxon>
        <taxon>Spongospora</taxon>
    </lineage>
</organism>
<dbReference type="Gene3D" id="3.40.395.10">
    <property type="entry name" value="Adenoviral Proteinase, Chain A"/>
    <property type="match status" value="1"/>
</dbReference>
<name>A0A0H5QHZ0_9EUKA</name>
<comment type="similarity">
    <text evidence="1">Belongs to the peptidase C48 family.</text>
</comment>
<dbReference type="EMBL" id="HACM01001228">
    <property type="protein sequence ID" value="CRZ01670.1"/>
    <property type="molecule type" value="Transcribed_RNA"/>
</dbReference>
<evidence type="ECO:0000256" key="4">
    <source>
        <dbReference type="ARBA" id="ARBA00022807"/>
    </source>
</evidence>
<proteinExistence type="inferred from homology"/>
<reference evidence="6" key="1">
    <citation type="submission" date="2015-04" db="EMBL/GenBank/DDBJ databases">
        <title>The genome sequence of the plant pathogenic Rhizarian Plasmodiophora brassicae reveals insights in its biotrophic life cycle and the origin of chitin synthesis.</title>
        <authorList>
            <person name="Schwelm A."/>
            <person name="Fogelqvist J."/>
            <person name="Knaust A."/>
            <person name="Julke S."/>
            <person name="Lilja T."/>
            <person name="Dhandapani V."/>
            <person name="Bonilla-Rosso G."/>
            <person name="Karlsson M."/>
            <person name="Shevchenko A."/>
            <person name="Choi S.R."/>
            <person name="Kim H.G."/>
            <person name="Park J.Y."/>
            <person name="Lim Y.P."/>
            <person name="Ludwig-Muller J."/>
            <person name="Dixelius C."/>
        </authorList>
    </citation>
    <scope>NUCLEOTIDE SEQUENCE</scope>
    <source>
        <tissue evidence="6">Potato root galls</tissue>
    </source>
</reference>
<feature type="non-terminal residue" evidence="6">
    <location>
        <position position="1"/>
    </location>
</feature>
<accession>A0A0H5QHZ0</accession>
<evidence type="ECO:0000313" key="6">
    <source>
        <dbReference type="EMBL" id="CRZ01670.1"/>
    </source>
</evidence>
<dbReference type="InterPro" id="IPR003653">
    <property type="entry name" value="Peptidase_C48_C"/>
</dbReference>
<dbReference type="GO" id="GO:0006508">
    <property type="term" value="P:proteolysis"/>
    <property type="evidence" value="ECO:0007669"/>
    <property type="project" value="UniProtKB-KW"/>
</dbReference>
<dbReference type="GO" id="GO:0005634">
    <property type="term" value="C:nucleus"/>
    <property type="evidence" value="ECO:0007669"/>
    <property type="project" value="TreeGrafter"/>
</dbReference>
<dbReference type="PROSITE" id="PS50600">
    <property type="entry name" value="ULP_PROTEASE"/>
    <property type="match status" value="1"/>
</dbReference>
<dbReference type="InterPro" id="IPR038765">
    <property type="entry name" value="Papain-like_cys_pep_sf"/>
</dbReference>
<dbReference type="GO" id="GO:0016929">
    <property type="term" value="F:deSUMOylase activity"/>
    <property type="evidence" value="ECO:0007669"/>
    <property type="project" value="TreeGrafter"/>
</dbReference>
<dbReference type="Pfam" id="PF02902">
    <property type="entry name" value="Peptidase_C48"/>
    <property type="match status" value="1"/>
</dbReference>
<dbReference type="GO" id="GO:0016926">
    <property type="term" value="P:protein desumoylation"/>
    <property type="evidence" value="ECO:0007669"/>
    <property type="project" value="TreeGrafter"/>
</dbReference>
<keyword evidence="3" id="KW-0378">Hydrolase</keyword>
<evidence type="ECO:0000256" key="3">
    <source>
        <dbReference type="ARBA" id="ARBA00022801"/>
    </source>
</evidence>
<dbReference type="PANTHER" id="PTHR12606:SF141">
    <property type="entry name" value="GH15225P-RELATED"/>
    <property type="match status" value="1"/>
</dbReference>
<dbReference type="SUPFAM" id="SSF54001">
    <property type="entry name" value="Cysteine proteinases"/>
    <property type="match status" value="1"/>
</dbReference>
<keyword evidence="2" id="KW-0645">Protease</keyword>
<sequence length="223" mass="25377">ARAPPGQFLSCLCNGKRADCRIRICNNDLTCGMIRKCMAPGQWLTDDIVNAYLSLLVSSCRRTAAVSSFMMTSLISNPSSSNVRRFRWTKSIDWLQVSLAFVPIHLADASHWLLAVINVDNHTISVLDSLPSRSTKKYVSCLLSYVRGDWRQRELLDQRPWTVAKWPAKRIPTQANGDDCGVFLCEFTRRIARHQAVELIDPKRMSDVRRRIQRELLTATVVI</sequence>